<evidence type="ECO:0000313" key="1">
    <source>
        <dbReference type="EMBL" id="KAE8394986.1"/>
    </source>
</evidence>
<name>A0A5N7CLA2_PETAA</name>
<sequence length="116" mass="13161">MDVYHVSLDVKGAYNGVVREVVLRRLRERRISEMLDSMDRCVLPELTRNNRRARTTRGESLTRDFPKASPPPPILSLFMNTNLVDTPITDREGAVAFMDNYRAWVVGPPAALECSV</sequence>
<gene>
    <name evidence="1" type="ORF">BDV23DRAFT_178977</name>
</gene>
<proteinExistence type="predicted"/>
<dbReference type="AlphaFoldDB" id="A0A5N7CLA2"/>
<evidence type="ECO:0008006" key="2">
    <source>
        <dbReference type="Google" id="ProtNLM"/>
    </source>
</evidence>
<dbReference type="Proteomes" id="UP000326877">
    <property type="component" value="Unassembled WGS sequence"/>
</dbReference>
<dbReference type="EMBL" id="ML735220">
    <property type="protein sequence ID" value="KAE8394986.1"/>
    <property type="molecule type" value="Genomic_DNA"/>
</dbReference>
<protein>
    <recommendedName>
        <fullName evidence="2">Reverse transcriptase domain-containing protein</fullName>
    </recommendedName>
</protein>
<reference evidence="1" key="1">
    <citation type="submission" date="2019-04" db="EMBL/GenBank/DDBJ databases">
        <title>Friends and foes A comparative genomics studyof 23 Aspergillus species from section Flavi.</title>
        <authorList>
            <consortium name="DOE Joint Genome Institute"/>
            <person name="Kjaerbolling I."/>
            <person name="Vesth T."/>
            <person name="Frisvad J.C."/>
            <person name="Nybo J.L."/>
            <person name="Theobald S."/>
            <person name="Kildgaard S."/>
            <person name="Isbrandt T."/>
            <person name="Kuo A."/>
            <person name="Sato A."/>
            <person name="Lyhne E.K."/>
            <person name="Kogle M.E."/>
            <person name="Wiebenga A."/>
            <person name="Kun R.S."/>
            <person name="Lubbers R.J."/>
            <person name="Makela M.R."/>
            <person name="Barry K."/>
            <person name="Chovatia M."/>
            <person name="Clum A."/>
            <person name="Daum C."/>
            <person name="Haridas S."/>
            <person name="He G."/>
            <person name="LaButti K."/>
            <person name="Lipzen A."/>
            <person name="Mondo S."/>
            <person name="Riley R."/>
            <person name="Salamov A."/>
            <person name="Simmons B.A."/>
            <person name="Magnuson J.K."/>
            <person name="Henrissat B."/>
            <person name="Mortensen U.H."/>
            <person name="Larsen T.O."/>
            <person name="Devries R.P."/>
            <person name="Grigoriev I.V."/>
            <person name="Machida M."/>
            <person name="Baker S.E."/>
            <person name="Andersen M.R."/>
        </authorList>
    </citation>
    <scope>NUCLEOTIDE SEQUENCE [LARGE SCALE GENOMIC DNA]</scope>
    <source>
        <strain evidence="1">IBT 14317</strain>
    </source>
</reference>
<dbReference type="OrthoDB" id="4507925at2759"/>
<organism evidence="1">
    <name type="scientific">Petromyces alliaceus</name>
    <name type="common">Aspergillus alliaceus</name>
    <dbReference type="NCBI Taxonomy" id="209559"/>
    <lineage>
        <taxon>Eukaryota</taxon>
        <taxon>Fungi</taxon>
        <taxon>Dikarya</taxon>
        <taxon>Ascomycota</taxon>
        <taxon>Pezizomycotina</taxon>
        <taxon>Eurotiomycetes</taxon>
        <taxon>Eurotiomycetidae</taxon>
        <taxon>Eurotiales</taxon>
        <taxon>Aspergillaceae</taxon>
        <taxon>Aspergillus</taxon>
        <taxon>Aspergillus subgen. Circumdati</taxon>
    </lineage>
</organism>
<accession>A0A5N7CLA2</accession>